<keyword evidence="1" id="KW-0614">Plasmid</keyword>
<evidence type="ECO:0000313" key="2">
    <source>
        <dbReference type="Proteomes" id="UP001056937"/>
    </source>
</evidence>
<dbReference type="InterPro" id="IPR010982">
    <property type="entry name" value="Lambda_DNA-bd_dom_sf"/>
</dbReference>
<keyword evidence="2" id="KW-1185">Reference proteome</keyword>
<name>A0ABY4XDR9_9SPHN</name>
<protein>
    <submittedName>
        <fullName evidence="1">XRE family transcriptional regulator</fullName>
    </submittedName>
</protein>
<sequence length="174" mass="19323">MSSLARIEEDACCSSGGIERRDVVPLIHQAMSEKNIGQRKLALKTGISKTRIGLLLHSDPAKRTPIYLREFFDILGALDINVVQAVIALETYRDPKLFHDERFQTSIAMLTELFKGLPGMLVDALDEIEGMDGTEIRKEWAGPLRQAVIEKLVKEVGAVMARRASLTQTSFLGI</sequence>
<gene>
    <name evidence="1" type="ORF">LHA26_19710</name>
</gene>
<organism evidence="1 2">
    <name type="scientific">Sphingomonas morindae</name>
    <dbReference type="NCBI Taxonomy" id="1541170"/>
    <lineage>
        <taxon>Bacteria</taxon>
        <taxon>Pseudomonadati</taxon>
        <taxon>Pseudomonadota</taxon>
        <taxon>Alphaproteobacteria</taxon>
        <taxon>Sphingomonadales</taxon>
        <taxon>Sphingomonadaceae</taxon>
        <taxon>Sphingomonas</taxon>
    </lineage>
</organism>
<dbReference type="RefSeq" id="WP_252168935.1">
    <property type="nucleotide sequence ID" value="NZ_CP084932.1"/>
</dbReference>
<evidence type="ECO:0000313" key="1">
    <source>
        <dbReference type="EMBL" id="USI75121.1"/>
    </source>
</evidence>
<reference evidence="1" key="1">
    <citation type="journal article" date="2022" name="Toxins">
        <title>Genomic Analysis of Sphingopyxis sp. USTB-05 for Biodegrading Cyanobacterial Hepatotoxins.</title>
        <authorList>
            <person name="Liu C."/>
            <person name="Xu Q."/>
            <person name="Zhao Z."/>
            <person name="Zhang H."/>
            <person name="Liu X."/>
            <person name="Yin C."/>
            <person name="Liu Y."/>
            <person name="Yan H."/>
        </authorList>
    </citation>
    <scope>NUCLEOTIDE SEQUENCE</scope>
    <source>
        <strain evidence="1">NBD5</strain>
    </source>
</reference>
<dbReference type="Proteomes" id="UP001056937">
    <property type="component" value="Plasmid p1"/>
</dbReference>
<dbReference type="SUPFAM" id="SSF47413">
    <property type="entry name" value="lambda repressor-like DNA-binding domains"/>
    <property type="match status" value="1"/>
</dbReference>
<geneLocation type="plasmid" evidence="1 2">
    <name>p1</name>
</geneLocation>
<dbReference type="EMBL" id="CP084932">
    <property type="protein sequence ID" value="USI75121.1"/>
    <property type="molecule type" value="Genomic_DNA"/>
</dbReference>
<proteinExistence type="predicted"/>
<accession>A0ABY4XDR9</accession>